<evidence type="ECO:0000313" key="3">
    <source>
        <dbReference type="Proteomes" id="UP001597092"/>
    </source>
</evidence>
<accession>A0ABD6DUF3</accession>
<organism evidence="2 3">
    <name type="scientific">Halobellus litoreus</name>
    <dbReference type="NCBI Taxonomy" id="755310"/>
    <lineage>
        <taxon>Archaea</taxon>
        <taxon>Methanobacteriati</taxon>
        <taxon>Methanobacteriota</taxon>
        <taxon>Stenosarchaea group</taxon>
        <taxon>Halobacteria</taxon>
        <taxon>Halobacteriales</taxon>
        <taxon>Haloferacaceae</taxon>
        <taxon>Halobellus</taxon>
    </lineage>
</organism>
<dbReference type="EMBL" id="JBHUDP010000002">
    <property type="protein sequence ID" value="MFD1685514.1"/>
    <property type="molecule type" value="Genomic_DNA"/>
</dbReference>
<comment type="caution">
    <text evidence="2">The sequence shown here is derived from an EMBL/GenBank/DDBJ whole genome shotgun (WGS) entry which is preliminary data.</text>
</comment>
<dbReference type="AlphaFoldDB" id="A0ABD6DUF3"/>
<sequence>MAEKDSRVPFWWLVVFLLLALGAGVATVFLVGGSLVAGTVAPLVPFAL</sequence>
<reference evidence="2 3" key="1">
    <citation type="journal article" date="2019" name="Int. J. Syst. Evol. Microbiol.">
        <title>The Global Catalogue of Microorganisms (GCM) 10K type strain sequencing project: providing services to taxonomists for standard genome sequencing and annotation.</title>
        <authorList>
            <consortium name="The Broad Institute Genomics Platform"/>
            <consortium name="The Broad Institute Genome Sequencing Center for Infectious Disease"/>
            <person name="Wu L."/>
            <person name="Ma J."/>
        </authorList>
    </citation>
    <scope>NUCLEOTIDE SEQUENCE [LARGE SCALE GENOMIC DNA]</scope>
    <source>
        <strain evidence="2 3">CGMCC 1.10387</strain>
    </source>
</reference>
<keyword evidence="1" id="KW-0472">Membrane</keyword>
<keyword evidence="3" id="KW-1185">Reference proteome</keyword>
<evidence type="ECO:0000256" key="1">
    <source>
        <dbReference type="SAM" id="Phobius"/>
    </source>
</evidence>
<dbReference type="Proteomes" id="UP001597092">
    <property type="component" value="Unassembled WGS sequence"/>
</dbReference>
<evidence type="ECO:0000313" key="2">
    <source>
        <dbReference type="EMBL" id="MFD1685514.1"/>
    </source>
</evidence>
<protein>
    <submittedName>
        <fullName evidence="2">Uncharacterized protein</fullName>
    </submittedName>
</protein>
<proteinExistence type="predicted"/>
<keyword evidence="1" id="KW-1133">Transmembrane helix</keyword>
<dbReference type="RefSeq" id="WP_256306471.1">
    <property type="nucleotide sequence ID" value="NZ_JANHAW010000001.1"/>
</dbReference>
<keyword evidence="1" id="KW-0812">Transmembrane</keyword>
<gene>
    <name evidence="2" type="ORF">ACFSAS_07795</name>
</gene>
<feature type="transmembrane region" description="Helical" evidence="1">
    <location>
        <begin position="12"/>
        <end position="38"/>
    </location>
</feature>
<name>A0ABD6DUF3_9EURY</name>